<dbReference type="Proteomes" id="UP000239494">
    <property type="component" value="Unassembled WGS sequence"/>
</dbReference>
<reference evidence="1 2" key="1">
    <citation type="submission" date="2018-03" db="EMBL/GenBank/DDBJ databases">
        <title>Genomic Encyclopedia of Archaeal and Bacterial Type Strains, Phase II (KMG-II): from individual species to whole genera.</title>
        <authorList>
            <person name="Goeker M."/>
        </authorList>
    </citation>
    <scope>NUCLEOTIDE SEQUENCE [LARGE SCALE GENOMIC DNA]</scope>
    <source>
        <strain evidence="1 2">DSM 44720</strain>
    </source>
</reference>
<dbReference type="OrthoDB" id="3700530at2"/>
<dbReference type="AlphaFoldDB" id="A0A2T0SVF6"/>
<comment type="caution">
    <text evidence="1">The sequence shown here is derived from an EMBL/GenBank/DDBJ whole genome shotgun (WGS) entry which is preliminary data.</text>
</comment>
<organism evidence="1 2">
    <name type="scientific">Umezawaea tangerina</name>
    <dbReference type="NCBI Taxonomy" id="84725"/>
    <lineage>
        <taxon>Bacteria</taxon>
        <taxon>Bacillati</taxon>
        <taxon>Actinomycetota</taxon>
        <taxon>Actinomycetes</taxon>
        <taxon>Pseudonocardiales</taxon>
        <taxon>Pseudonocardiaceae</taxon>
        <taxon>Umezawaea</taxon>
    </lineage>
</organism>
<keyword evidence="2" id="KW-1185">Reference proteome</keyword>
<proteinExistence type="predicted"/>
<gene>
    <name evidence="1" type="ORF">CLV43_110164</name>
</gene>
<dbReference type="EMBL" id="PVTF01000010">
    <property type="protein sequence ID" value="PRY37353.1"/>
    <property type="molecule type" value="Genomic_DNA"/>
</dbReference>
<sequence length="86" mass="8756">MTTTTPSHRDLALLRAVAAGRAQITCSCEPDLFIDGVACCDQVAAGRLARSGLVEARVPAALGQRVPARLTALGARVLGEGLGLSA</sequence>
<dbReference type="RefSeq" id="WP_106191950.1">
    <property type="nucleotide sequence ID" value="NZ_PVTF01000010.1"/>
</dbReference>
<evidence type="ECO:0000313" key="1">
    <source>
        <dbReference type="EMBL" id="PRY37353.1"/>
    </source>
</evidence>
<accession>A0A2T0SVF6</accession>
<evidence type="ECO:0000313" key="2">
    <source>
        <dbReference type="Proteomes" id="UP000239494"/>
    </source>
</evidence>
<name>A0A2T0SVF6_9PSEU</name>
<protein>
    <submittedName>
        <fullName evidence="1">Uncharacterized protein</fullName>
    </submittedName>
</protein>